<evidence type="ECO:0000313" key="3">
    <source>
        <dbReference type="Proteomes" id="UP000663760"/>
    </source>
</evidence>
<reference evidence="2" key="1">
    <citation type="submission" date="2020-02" db="EMBL/GenBank/DDBJ databases">
        <authorList>
            <person name="Scholz U."/>
            <person name="Mascher M."/>
            <person name="Fiebig A."/>
        </authorList>
    </citation>
    <scope>NUCLEOTIDE SEQUENCE</scope>
</reference>
<dbReference type="EMBL" id="LR746270">
    <property type="protein sequence ID" value="CAA7400145.1"/>
    <property type="molecule type" value="Genomic_DNA"/>
</dbReference>
<organism evidence="2 3">
    <name type="scientific">Spirodela intermedia</name>
    <name type="common">Intermediate duckweed</name>
    <dbReference type="NCBI Taxonomy" id="51605"/>
    <lineage>
        <taxon>Eukaryota</taxon>
        <taxon>Viridiplantae</taxon>
        <taxon>Streptophyta</taxon>
        <taxon>Embryophyta</taxon>
        <taxon>Tracheophyta</taxon>
        <taxon>Spermatophyta</taxon>
        <taxon>Magnoliopsida</taxon>
        <taxon>Liliopsida</taxon>
        <taxon>Araceae</taxon>
        <taxon>Lemnoideae</taxon>
        <taxon>Spirodela</taxon>
    </lineage>
</organism>
<keyword evidence="3" id="KW-1185">Reference proteome</keyword>
<dbReference type="PANTHER" id="PTHR33726">
    <property type="entry name" value="TRANSMEMBRANE PROTEIN"/>
    <property type="match status" value="1"/>
</dbReference>
<keyword evidence="1" id="KW-0472">Membrane</keyword>
<sequence length="104" mass="11442">MGRVWSGTGWGGFFDIAAVVSSVYEYICGLWPSLVQIPPSLRWSTAAAAGPIGSSPSRWWWPPFNLRFDFSVIDSVLWSVVVAVESVALVSVLCFFFLFCGCNI</sequence>
<feature type="transmembrane region" description="Helical" evidence="1">
    <location>
        <begin position="12"/>
        <end position="34"/>
    </location>
</feature>
<evidence type="ECO:0000313" key="2">
    <source>
        <dbReference type="EMBL" id="CAA7400145.1"/>
    </source>
</evidence>
<proteinExistence type="predicted"/>
<name>A0A7I8KT39_SPIIN</name>
<feature type="transmembrane region" description="Helical" evidence="1">
    <location>
        <begin position="76"/>
        <end position="100"/>
    </location>
</feature>
<keyword evidence="1" id="KW-1133">Transmembrane helix</keyword>
<dbReference type="PANTHER" id="PTHR33726:SF19">
    <property type="entry name" value="OS03G0313800 PROTEIN"/>
    <property type="match status" value="1"/>
</dbReference>
<evidence type="ECO:0000256" key="1">
    <source>
        <dbReference type="SAM" id="Phobius"/>
    </source>
</evidence>
<accession>A0A7I8KT39</accession>
<keyword evidence="1" id="KW-0812">Transmembrane</keyword>
<dbReference type="Proteomes" id="UP000663760">
    <property type="component" value="Chromosome 7"/>
</dbReference>
<dbReference type="AlphaFoldDB" id="A0A7I8KT39"/>
<protein>
    <submittedName>
        <fullName evidence="2">Uncharacterized protein</fullName>
    </submittedName>
</protein>
<gene>
    <name evidence="2" type="ORF">SI8410_07010815</name>
</gene>